<dbReference type="OrthoDB" id="9791898at2"/>
<name>A0A1C7NYX1_9HYPH</name>
<organism evidence="1 2">
    <name type="scientific">Pararhizobium polonicum</name>
    <dbReference type="NCBI Taxonomy" id="1612624"/>
    <lineage>
        <taxon>Bacteria</taxon>
        <taxon>Pseudomonadati</taxon>
        <taxon>Pseudomonadota</taxon>
        <taxon>Alphaproteobacteria</taxon>
        <taxon>Hyphomicrobiales</taxon>
        <taxon>Rhizobiaceae</taxon>
        <taxon>Rhizobium/Agrobacterium group</taxon>
        <taxon>Pararhizobium</taxon>
    </lineage>
</organism>
<dbReference type="AlphaFoldDB" id="A0A1C7NYX1"/>
<dbReference type="STRING" id="1612624.ADU59_18495"/>
<sequence>MLKQLGEAFSRASTAYAETHRIERDRDWFVLKMHEELGELTQIWNKLTGRGRLKGQSQADLHHLLSDETADLLGHVLLFAEQNDIDLAAAIERKWKFRPSIGTPL</sequence>
<evidence type="ECO:0000313" key="2">
    <source>
        <dbReference type="Proteomes" id="UP000093111"/>
    </source>
</evidence>
<comment type="caution">
    <text evidence="1">The sequence shown here is derived from an EMBL/GenBank/DDBJ whole genome shotgun (WGS) entry which is preliminary data.</text>
</comment>
<protein>
    <submittedName>
        <fullName evidence="1">Pyrophosphatase</fullName>
    </submittedName>
</protein>
<evidence type="ECO:0000313" key="1">
    <source>
        <dbReference type="EMBL" id="OBZ94169.1"/>
    </source>
</evidence>
<accession>A0A1C7NYX1</accession>
<dbReference type="SUPFAM" id="SSF101386">
    <property type="entry name" value="all-alpha NTP pyrophosphatases"/>
    <property type="match status" value="1"/>
</dbReference>
<dbReference type="EMBL" id="LGLV01000011">
    <property type="protein sequence ID" value="OBZ94169.1"/>
    <property type="molecule type" value="Genomic_DNA"/>
</dbReference>
<keyword evidence="2" id="KW-1185">Reference proteome</keyword>
<dbReference type="CDD" id="cd11538">
    <property type="entry name" value="NTP-PPase_u1"/>
    <property type="match status" value="1"/>
</dbReference>
<dbReference type="Gene3D" id="1.10.287.1080">
    <property type="entry name" value="MazG-like"/>
    <property type="match status" value="1"/>
</dbReference>
<dbReference type="RefSeq" id="WP_068955613.1">
    <property type="nucleotide sequence ID" value="NZ_LGLV01000011.1"/>
</dbReference>
<gene>
    <name evidence="1" type="ORF">ADU59_18495</name>
</gene>
<proteinExistence type="predicted"/>
<dbReference type="Proteomes" id="UP000093111">
    <property type="component" value="Unassembled WGS sequence"/>
</dbReference>
<dbReference type="PATRIC" id="fig|1612624.7.peg.5650"/>
<reference evidence="1 2" key="1">
    <citation type="journal article" date="2016" name="Syst. Appl. Microbiol.">
        <title>Pararhizobium polonicum sp. nov. isolated from tumors on stone fruit rootstocks.</title>
        <authorList>
            <person name="Pulawska J."/>
            <person name="Kuzmanovic N."/>
            <person name="Willems A."/>
            <person name="Pothier J.F."/>
        </authorList>
    </citation>
    <scope>NUCLEOTIDE SEQUENCE [LARGE SCALE GENOMIC DNA]</scope>
    <source>
        <strain evidence="1 2">F5.1</strain>
    </source>
</reference>